<name>A0ABM0XAC4_CAMSA</name>
<dbReference type="InterPro" id="IPR011050">
    <property type="entry name" value="Pectin_lyase_fold/virulence"/>
</dbReference>
<evidence type="ECO:0000256" key="7">
    <source>
        <dbReference type="PROSITE-ProRule" id="PRU10040"/>
    </source>
</evidence>
<protein>
    <recommendedName>
        <fullName evidence="3 8">Pectinesterase</fullName>
        <ecNumber evidence="3 8">3.1.1.11</ecNumber>
    </recommendedName>
</protein>
<evidence type="ECO:0000313" key="10">
    <source>
        <dbReference type="Proteomes" id="UP000694864"/>
    </source>
</evidence>
<evidence type="ECO:0000256" key="1">
    <source>
        <dbReference type="ARBA" id="ARBA00005184"/>
    </source>
</evidence>
<keyword evidence="10" id="KW-1185">Reference proteome</keyword>
<dbReference type="PANTHER" id="PTHR31321:SF31">
    <property type="entry name" value="PECTINESTERASE QRT1"/>
    <property type="match status" value="1"/>
</dbReference>
<dbReference type="InterPro" id="IPR033131">
    <property type="entry name" value="Pectinesterase_Asp_AS"/>
</dbReference>
<dbReference type="RefSeq" id="XP_010483011.1">
    <property type="nucleotide sequence ID" value="XM_010484709.2"/>
</dbReference>
<dbReference type="GeneID" id="104761606"/>
<sequence>MKVEAFIPAVLLLCFGVMLGLKSSCALQMGKESRSYISWEDLRVVEDGRPERSFSVKEDKSNSVNTNANVNANAKNATSLERFIVVDKNGRGDSVTVQGAVDMVPRSNSQRVKIFILPGIYREKVTVPRSKPYISFIGNESYVEETVISWSDKASDLDSDGKELGTCRTASVSIESDFFCATAITFENTVVAEAGEKGKQGVALKVTGDKAVFYKVRVLGSQDTLFDDNGSHYFYQSYIQGDVDFIFGNGKSLYQDCHIHSTAKRYGAIAAHHRDSPTEDTGFSFVNCDINGTGKVYLGRAWGKYSRTVYSNCFIADIITRVGWSDWQDPERQRTAMFGEYNCRGRGAERGGRAPWTKTLTRNEVKPFLSREFIYGDQWLRL</sequence>
<organism evidence="10 11">
    <name type="scientific">Camelina sativa</name>
    <name type="common">False flax</name>
    <name type="synonym">Myagrum sativum</name>
    <dbReference type="NCBI Taxonomy" id="90675"/>
    <lineage>
        <taxon>Eukaryota</taxon>
        <taxon>Viridiplantae</taxon>
        <taxon>Streptophyta</taxon>
        <taxon>Embryophyta</taxon>
        <taxon>Tracheophyta</taxon>
        <taxon>Spermatophyta</taxon>
        <taxon>Magnoliopsida</taxon>
        <taxon>eudicotyledons</taxon>
        <taxon>Gunneridae</taxon>
        <taxon>Pentapetalae</taxon>
        <taxon>rosids</taxon>
        <taxon>malvids</taxon>
        <taxon>Brassicales</taxon>
        <taxon>Brassicaceae</taxon>
        <taxon>Camelineae</taxon>
        <taxon>Camelina</taxon>
    </lineage>
</organism>
<dbReference type="Gene3D" id="2.160.20.10">
    <property type="entry name" value="Single-stranded right-handed beta-helix, Pectin lyase-like"/>
    <property type="match status" value="1"/>
</dbReference>
<gene>
    <name evidence="11" type="primary">LOC104761606</name>
</gene>
<evidence type="ECO:0000256" key="4">
    <source>
        <dbReference type="ARBA" id="ARBA00022801"/>
    </source>
</evidence>
<dbReference type="InterPro" id="IPR012334">
    <property type="entry name" value="Pectin_lyas_fold"/>
</dbReference>
<reference evidence="11" key="2">
    <citation type="submission" date="2025-08" db="UniProtKB">
        <authorList>
            <consortium name="RefSeq"/>
        </authorList>
    </citation>
    <scope>IDENTIFICATION</scope>
    <source>
        <tissue evidence="11">Leaf</tissue>
    </source>
</reference>
<comment type="pathway">
    <text evidence="1 8">Glycan metabolism; pectin degradation; 2-dehydro-3-deoxy-D-gluconate from pectin: step 1/5.</text>
</comment>
<accession>A0ABM0XAC4</accession>
<evidence type="ECO:0000256" key="3">
    <source>
        <dbReference type="ARBA" id="ARBA00013229"/>
    </source>
</evidence>
<evidence type="ECO:0000313" key="11">
    <source>
        <dbReference type="RefSeq" id="XP_010483011.1"/>
    </source>
</evidence>
<evidence type="ECO:0000259" key="9">
    <source>
        <dbReference type="Pfam" id="PF01095"/>
    </source>
</evidence>
<evidence type="ECO:0000256" key="2">
    <source>
        <dbReference type="ARBA" id="ARBA00008891"/>
    </source>
</evidence>
<dbReference type="PANTHER" id="PTHR31321">
    <property type="entry name" value="ACYL-COA THIOESTER HYDROLASE YBHC-RELATED"/>
    <property type="match status" value="1"/>
</dbReference>
<dbReference type="Pfam" id="PF01095">
    <property type="entry name" value="Pectinesterase"/>
    <property type="match status" value="1"/>
</dbReference>
<reference evidence="10" key="1">
    <citation type="journal article" date="2014" name="Nat. Commun.">
        <title>The emerging biofuel crop Camelina sativa retains a highly undifferentiated hexaploid genome structure.</title>
        <authorList>
            <person name="Kagale S."/>
            <person name="Koh C."/>
            <person name="Nixon J."/>
            <person name="Bollina V."/>
            <person name="Clarke W.E."/>
            <person name="Tuteja R."/>
            <person name="Spillane C."/>
            <person name="Robinson S.J."/>
            <person name="Links M.G."/>
            <person name="Clarke C."/>
            <person name="Higgins E.E."/>
            <person name="Huebert T."/>
            <person name="Sharpe A.G."/>
            <person name="Parkin I.A."/>
        </authorList>
    </citation>
    <scope>NUCLEOTIDE SEQUENCE [LARGE SCALE GENOMIC DNA]</scope>
    <source>
        <strain evidence="10">cv. DH55</strain>
    </source>
</reference>
<keyword evidence="4 8" id="KW-0378">Hydrolase</keyword>
<dbReference type="SUPFAM" id="SSF51126">
    <property type="entry name" value="Pectin lyase-like"/>
    <property type="match status" value="1"/>
</dbReference>
<keyword evidence="5 8" id="KW-0063">Aspartyl esterase</keyword>
<evidence type="ECO:0000256" key="5">
    <source>
        <dbReference type="ARBA" id="ARBA00023085"/>
    </source>
</evidence>
<comment type="similarity">
    <text evidence="2">Belongs to the pectinesterase family.</text>
</comment>
<dbReference type="InterPro" id="IPR000070">
    <property type="entry name" value="Pectinesterase_cat"/>
</dbReference>
<feature type="domain" description="Pectinesterase catalytic" evidence="9">
    <location>
        <begin position="84"/>
        <end position="377"/>
    </location>
</feature>
<evidence type="ECO:0000256" key="8">
    <source>
        <dbReference type="RuleBase" id="RU000589"/>
    </source>
</evidence>
<dbReference type="Proteomes" id="UP000694864">
    <property type="component" value="Chromosome 18"/>
</dbReference>
<dbReference type="EC" id="3.1.1.11" evidence="3 8"/>
<evidence type="ECO:0000256" key="6">
    <source>
        <dbReference type="ARBA" id="ARBA00047928"/>
    </source>
</evidence>
<comment type="catalytic activity">
    <reaction evidence="6 8">
        <text>[(1-&gt;4)-alpha-D-galacturonosyl methyl ester](n) + n H2O = [(1-&gt;4)-alpha-D-galacturonosyl](n) + n methanol + n H(+)</text>
        <dbReference type="Rhea" id="RHEA:22380"/>
        <dbReference type="Rhea" id="RHEA-COMP:14570"/>
        <dbReference type="Rhea" id="RHEA-COMP:14573"/>
        <dbReference type="ChEBI" id="CHEBI:15377"/>
        <dbReference type="ChEBI" id="CHEBI:15378"/>
        <dbReference type="ChEBI" id="CHEBI:17790"/>
        <dbReference type="ChEBI" id="CHEBI:140522"/>
        <dbReference type="ChEBI" id="CHEBI:140523"/>
        <dbReference type="EC" id="3.1.1.11"/>
    </reaction>
</comment>
<feature type="signal peptide" evidence="8">
    <location>
        <begin position="1"/>
        <end position="26"/>
    </location>
</feature>
<feature type="active site" evidence="7">
    <location>
        <position position="244"/>
    </location>
</feature>
<feature type="chain" id="PRO_5045008847" description="Pectinesterase" evidence="8">
    <location>
        <begin position="27"/>
        <end position="382"/>
    </location>
</feature>
<dbReference type="PROSITE" id="PS00503">
    <property type="entry name" value="PECTINESTERASE_2"/>
    <property type="match status" value="1"/>
</dbReference>
<keyword evidence="8" id="KW-0732">Signal</keyword>
<proteinExistence type="inferred from homology"/>